<dbReference type="Gene3D" id="1.25.40.10">
    <property type="entry name" value="Tetratricopeptide repeat domain"/>
    <property type="match status" value="1"/>
</dbReference>
<name>A0A4S3K0T9_9GAMM</name>
<feature type="chain" id="PRO_5030100142" evidence="2">
    <location>
        <begin position="23"/>
        <end position="659"/>
    </location>
</feature>
<reference evidence="3 4" key="1">
    <citation type="submission" date="2019-03" db="EMBL/GenBank/DDBJ databases">
        <title>Genomic Encyclopedia of Type Strains, Phase IV (KMG-IV): sequencing the most valuable type-strain genomes for metagenomic binning, comparative biology and taxonomic classification.</title>
        <authorList>
            <person name="Goeker M."/>
        </authorList>
    </citation>
    <scope>NUCLEOTIDE SEQUENCE [LARGE SCALE GENOMIC DNA]</scope>
    <source>
        <strain evidence="3 4">DSM 26377</strain>
    </source>
</reference>
<dbReference type="RefSeq" id="WP_162850948.1">
    <property type="nucleotide sequence ID" value="NZ_MWIN01000023.1"/>
</dbReference>
<dbReference type="SUPFAM" id="SSF48452">
    <property type="entry name" value="TPR-like"/>
    <property type="match status" value="1"/>
</dbReference>
<dbReference type="EMBL" id="SOBT01000008">
    <property type="protein sequence ID" value="TDU30722.1"/>
    <property type="molecule type" value="Genomic_DNA"/>
</dbReference>
<dbReference type="InterPro" id="IPR011990">
    <property type="entry name" value="TPR-like_helical_dom_sf"/>
</dbReference>
<dbReference type="Proteomes" id="UP000295341">
    <property type="component" value="Unassembled WGS sequence"/>
</dbReference>
<organism evidence="3 4">
    <name type="scientific">Panacagrimonas perspica</name>
    <dbReference type="NCBI Taxonomy" id="381431"/>
    <lineage>
        <taxon>Bacteria</taxon>
        <taxon>Pseudomonadati</taxon>
        <taxon>Pseudomonadota</taxon>
        <taxon>Gammaproteobacteria</taxon>
        <taxon>Nevskiales</taxon>
        <taxon>Nevskiaceae</taxon>
        <taxon>Panacagrimonas</taxon>
    </lineage>
</organism>
<keyword evidence="4" id="KW-1185">Reference proteome</keyword>
<sequence length="659" mass="73851">MKRRLVVPTALSALLLSFAALADTYVPGSADDPHVRSAIFLGGDERFYSAITELQKLQRAAGPDFEASPEYWSAIAEYSLSFGLRDRAENLYRSVAAAAADPVVGGQARIRLAEFSYQRGYLDEARASLLRAREKLPPELEIEWKDLYSRVLMAQGRYNEAITVLEGVDDDTDDAAFMRYNLGVALINDGRLAEGRTALDRVGRHTGKSELVRALRDRANTTLGWHFLQNQLGGSAKPVLVRVQSEGIYANRALLGIGWSEIAPQGKRQTRGELTEDQKLRELNDPFNTFSSLGVLLRRGYLDDPYDRAGIRNFRRGGAAKDEEAGLRRALQVWSMLVDRDPQDPAVQESWLAVPFALDRLGAHLQATQFYEQAADRLEAARKRTDAAITSINSGRMVETIVQRDANSESGWMWELRDLPDAPETYYLQSLIAEHRYLESLKNYRDLRMLNRSLEGWKGRISKVDASFNDSTRAMIEPRTLFQRAKRTWKPEHEKGDLQLEEATTLAAPGSYTAPAPGAPAKVPPLKLSLVPSKFDGPFERLQSVRSRSSAMMPIITKSQRDAAAQLQKMALEELNLQKGTIDKYLVETRFALARMYDGALPEQDQDEVEMDDAGKPIRKQKLQRGEAEIDKTKPLEPQILRKPAKKTPSGDADEVDVK</sequence>
<evidence type="ECO:0000313" key="3">
    <source>
        <dbReference type="EMBL" id="TDU30722.1"/>
    </source>
</evidence>
<dbReference type="AlphaFoldDB" id="A0A4S3K0T9"/>
<feature type="region of interest" description="Disordered" evidence="1">
    <location>
        <begin position="604"/>
        <end position="659"/>
    </location>
</feature>
<proteinExistence type="predicted"/>
<keyword evidence="2" id="KW-0732">Signal</keyword>
<gene>
    <name evidence="3" type="ORF">DFR24_0076</name>
</gene>
<feature type="compositionally biased region" description="Basic and acidic residues" evidence="1">
    <location>
        <begin position="624"/>
        <end position="635"/>
    </location>
</feature>
<evidence type="ECO:0000313" key="4">
    <source>
        <dbReference type="Proteomes" id="UP000295341"/>
    </source>
</evidence>
<feature type="signal peptide" evidence="2">
    <location>
        <begin position="1"/>
        <end position="22"/>
    </location>
</feature>
<dbReference type="Pfam" id="PF14559">
    <property type="entry name" value="TPR_19"/>
    <property type="match status" value="1"/>
</dbReference>
<accession>A0A4S3K0T9</accession>
<evidence type="ECO:0000256" key="1">
    <source>
        <dbReference type="SAM" id="MobiDB-lite"/>
    </source>
</evidence>
<comment type="caution">
    <text evidence="3">The sequence shown here is derived from an EMBL/GenBank/DDBJ whole genome shotgun (WGS) entry which is preliminary data.</text>
</comment>
<evidence type="ECO:0000256" key="2">
    <source>
        <dbReference type="SAM" id="SignalP"/>
    </source>
</evidence>
<protein>
    <submittedName>
        <fullName evidence="3">Tetratricopeptide repeat protein</fullName>
    </submittedName>
</protein>